<gene>
    <name evidence="3" type="ORF">MAR_029259</name>
</gene>
<dbReference type="Proteomes" id="UP001164746">
    <property type="component" value="Chromosome 2"/>
</dbReference>
<evidence type="ECO:0000256" key="2">
    <source>
        <dbReference type="SAM" id="MobiDB-lite"/>
    </source>
</evidence>
<feature type="compositionally biased region" description="Basic and acidic residues" evidence="2">
    <location>
        <begin position="123"/>
        <end position="153"/>
    </location>
</feature>
<feature type="region of interest" description="Disordered" evidence="2">
    <location>
        <begin position="785"/>
        <end position="884"/>
    </location>
</feature>
<proteinExistence type="predicted"/>
<feature type="compositionally biased region" description="Low complexity" evidence="2">
    <location>
        <begin position="1022"/>
        <end position="1041"/>
    </location>
</feature>
<evidence type="ECO:0000313" key="3">
    <source>
        <dbReference type="EMBL" id="WAQ96569.1"/>
    </source>
</evidence>
<feature type="region of interest" description="Disordered" evidence="2">
    <location>
        <begin position="1259"/>
        <end position="1283"/>
    </location>
</feature>
<feature type="compositionally biased region" description="Basic and acidic residues" evidence="2">
    <location>
        <begin position="680"/>
        <end position="705"/>
    </location>
</feature>
<feature type="compositionally biased region" description="Basic and acidic residues" evidence="2">
    <location>
        <begin position="348"/>
        <end position="357"/>
    </location>
</feature>
<feature type="compositionally biased region" description="Basic residues" evidence="2">
    <location>
        <begin position="1"/>
        <end position="17"/>
    </location>
</feature>
<keyword evidence="4" id="KW-1185">Reference proteome</keyword>
<feature type="compositionally biased region" description="Basic and acidic residues" evidence="2">
    <location>
        <begin position="369"/>
        <end position="395"/>
    </location>
</feature>
<feature type="compositionally biased region" description="Basic and acidic residues" evidence="2">
    <location>
        <begin position="819"/>
        <end position="831"/>
    </location>
</feature>
<feature type="compositionally biased region" description="Basic and acidic residues" evidence="2">
    <location>
        <begin position="842"/>
        <end position="851"/>
    </location>
</feature>
<feature type="compositionally biased region" description="Low complexity" evidence="2">
    <location>
        <begin position="1051"/>
        <end position="1064"/>
    </location>
</feature>
<feature type="region of interest" description="Disordered" evidence="2">
    <location>
        <begin position="1"/>
        <end position="395"/>
    </location>
</feature>
<feature type="compositionally biased region" description="Basic and acidic residues" evidence="2">
    <location>
        <begin position="160"/>
        <end position="215"/>
    </location>
</feature>
<feature type="compositionally biased region" description="Basic and acidic residues" evidence="2">
    <location>
        <begin position="440"/>
        <end position="450"/>
    </location>
</feature>
<feature type="compositionally biased region" description="Basic and acidic residues" evidence="2">
    <location>
        <begin position="230"/>
        <end position="259"/>
    </location>
</feature>
<feature type="compositionally biased region" description="Basic residues" evidence="2">
    <location>
        <begin position="429"/>
        <end position="439"/>
    </location>
</feature>
<feature type="coiled-coil region" evidence="1">
    <location>
        <begin position="572"/>
        <end position="599"/>
    </location>
</feature>
<evidence type="ECO:0000256" key="1">
    <source>
        <dbReference type="SAM" id="Coils"/>
    </source>
</evidence>
<feature type="compositionally biased region" description="Low complexity" evidence="2">
    <location>
        <begin position="983"/>
        <end position="1010"/>
    </location>
</feature>
<feature type="compositionally biased region" description="Basic and acidic residues" evidence="2">
    <location>
        <begin position="282"/>
        <end position="340"/>
    </location>
</feature>
<evidence type="ECO:0000313" key="4">
    <source>
        <dbReference type="Proteomes" id="UP001164746"/>
    </source>
</evidence>
<feature type="compositionally biased region" description="Basic and acidic residues" evidence="2">
    <location>
        <begin position="858"/>
        <end position="884"/>
    </location>
</feature>
<feature type="region of interest" description="Disordered" evidence="2">
    <location>
        <begin position="679"/>
        <end position="705"/>
    </location>
</feature>
<reference evidence="3" key="1">
    <citation type="submission" date="2022-11" db="EMBL/GenBank/DDBJ databases">
        <title>Centuries of genome instability and evolution in soft-shell clam transmissible cancer (bioRxiv).</title>
        <authorList>
            <person name="Hart S.F.M."/>
            <person name="Yonemitsu M.A."/>
            <person name="Giersch R.M."/>
            <person name="Beal B.F."/>
            <person name="Arriagada G."/>
            <person name="Davis B.W."/>
            <person name="Ostrander E.A."/>
            <person name="Goff S.P."/>
            <person name="Metzger M.J."/>
        </authorList>
    </citation>
    <scope>NUCLEOTIDE SEQUENCE</scope>
    <source>
        <strain evidence="3">MELC-2E11</strain>
        <tissue evidence="3">Siphon/mantle</tissue>
    </source>
</reference>
<feature type="compositionally biased region" description="Basic and acidic residues" evidence="2">
    <location>
        <begin position="1122"/>
        <end position="1144"/>
    </location>
</feature>
<name>A0ABY7DFU7_MYAAR</name>
<protein>
    <submittedName>
        <fullName evidence="3">Uncharacterized protein</fullName>
    </submittedName>
</protein>
<keyword evidence="1" id="KW-0175">Coiled coil</keyword>
<feature type="compositionally biased region" description="Polar residues" evidence="2">
    <location>
        <begin position="1150"/>
        <end position="1178"/>
    </location>
</feature>
<dbReference type="EMBL" id="CP111013">
    <property type="protein sequence ID" value="WAQ96569.1"/>
    <property type="molecule type" value="Genomic_DNA"/>
</dbReference>
<feature type="region of interest" description="Disordered" evidence="2">
    <location>
        <begin position="910"/>
        <end position="1185"/>
    </location>
</feature>
<feature type="region of interest" description="Disordered" evidence="2">
    <location>
        <begin position="413"/>
        <end position="459"/>
    </location>
</feature>
<feature type="compositionally biased region" description="Basic residues" evidence="2">
    <location>
        <begin position="806"/>
        <end position="817"/>
    </location>
</feature>
<accession>A0ABY7DFU7</accession>
<feature type="compositionally biased region" description="Polar residues" evidence="2">
    <location>
        <begin position="952"/>
        <end position="982"/>
    </location>
</feature>
<feature type="compositionally biased region" description="Basic and acidic residues" evidence="2">
    <location>
        <begin position="46"/>
        <end position="66"/>
    </location>
</feature>
<feature type="compositionally biased region" description="Low complexity" evidence="2">
    <location>
        <begin position="1079"/>
        <end position="1097"/>
    </location>
</feature>
<organism evidence="3 4">
    <name type="scientific">Mya arenaria</name>
    <name type="common">Soft-shell clam</name>
    <dbReference type="NCBI Taxonomy" id="6604"/>
    <lineage>
        <taxon>Eukaryota</taxon>
        <taxon>Metazoa</taxon>
        <taxon>Spiralia</taxon>
        <taxon>Lophotrochozoa</taxon>
        <taxon>Mollusca</taxon>
        <taxon>Bivalvia</taxon>
        <taxon>Autobranchia</taxon>
        <taxon>Heteroconchia</taxon>
        <taxon>Euheterodonta</taxon>
        <taxon>Imparidentia</taxon>
        <taxon>Neoheterodontei</taxon>
        <taxon>Myida</taxon>
        <taxon>Myoidea</taxon>
        <taxon>Myidae</taxon>
        <taxon>Mya</taxon>
    </lineage>
</organism>
<sequence length="1283" mass="142082">MKGRSPAKRGGRGRGRGARTAVTVDIVDEIKAGIEIVQVDTPSPERSQDDERDMETNDKQKNVKSEEDMDDVEGDMGGDSDIEMWEVTDEITAEEEVGTQQADEEKSDKDQNAPAKASQSSTDLEKIPTIKVEAGLETKESVESKNVGPKDDNNVASKTDQGKSDSEKLDADESDSAKEVAKTNNEKQSVKSDDSIIEAGRSDEKSEAEMKDDIPPKAGQEAANTAAGNEDEKNQSGKSDDDREADNMESKTEVEKPKPGEAITQSEDFKSEAGKDAGISEDGSKSGKSEDGTEVEKLEDVKSGAGKSEDGKQADKLEDGKSVAGKSEEGKEAEKLEDGKSGAGTSEAGKEADKLADGKSGAGSSEDGNEAKKFEDGKSGACKSEDGKNNWRDVAMSDKLEVTDAADDVMVIEDSDSESGQAGSQAKDKKGKTTIKKEKKQPDGDGKEAEVSTSQKTEPVVVKESLRPMPAILKKGKYLKMQQLTVNIGPIQVLDLASSQLIHVLSLNPTFEIKFESVEKKAEKGETRTESRGMVRVPFQIQTPMKLIKVAGALSSLNINGRDMSMRFPDSFNKAVDECKQWQEENVKLKQQMDIKLKQRRAFVRNFPTDMTEEQAKEWFPTVEKIIFQMGTNLNGEESLLNVHLEFGTIKKLDEFLSGKKTPKVEALKITFSRLTGNTKKNEASKDRKMDASKDRGRGRGFVERGRGKGRGWGWGREIDLPEGADLSKTLDTLYNKDFTDSIVNKAAANVMKRTQQGFRKRGSYFGRARGRGMTAMAARGRGRGAFGRGMVDMRERSDLSPRGGNVKRKRVAHPAHTRQNEKDYYHQDPKRSRRQSGSRDGGLRGDDIFRRSLSTDLYKHEASRQGHYRQDPPRHMMSPRHEMAGGQNEAMAMIAKLQSKLDNVEKQLAVKSDNRGLQSTGRESDVYRQPGASVGSPQRKSPMAPPRQVKGNLSSGQKPRFGQPTQTQQPRFGQQAQNQPNQGRKGQFGQQAGGQRAQNQQFGAQKNQQRGGQDQKNVNRGGQMTQGQQRPGQSQQNKQGGQMARSPANQGRGQQSQQRPGQQLTNRSPAGRAGRGISKQQKQPQQQWGSQKSQFQGGTGRGGATQNKRPMKRGSQYDADQPEHKRMHMDDRSDFRSRQRDDLGYEDTFQPSSSYGNQRSQQLGYYDNQGQNSSRSNRAGEAEKLKDDLEGRFLDSDLDRRYRGEERYRDNLALDDQRNQTGFQHRHSMYQTGMDQAALRGHQAPAYQNQFDDQQLMASRSQATYFDSRPQDDWAGRGYSGY</sequence>
<feature type="compositionally biased region" description="Polar residues" evidence="2">
    <location>
        <begin position="1011"/>
        <end position="1021"/>
    </location>
</feature>
<feature type="compositionally biased region" description="Acidic residues" evidence="2">
    <location>
        <begin position="67"/>
        <end position="97"/>
    </location>
</feature>